<evidence type="ECO:0000256" key="12">
    <source>
        <dbReference type="ARBA" id="ARBA00022695"/>
    </source>
</evidence>
<dbReference type="EMBL" id="JYHA01000139">
    <property type="protein sequence ID" value="KKB96075.1"/>
    <property type="molecule type" value="Genomic_DNA"/>
</dbReference>
<keyword evidence="13 24" id="KW-1133">Transmembrane helix</keyword>
<dbReference type="PANTHER" id="PTHR46382:SF1">
    <property type="entry name" value="PHOSPHATIDATE CYTIDYLYLTRANSFERASE"/>
    <property type="match status" value="1"/>
</dbReference>
<dbReference type="Proteomes" id="UP000033358">
    <property type="component" value="Unassembled WGS sequence"/>
</dbReference>
<evidence type="ECO:0000256" key="22">
    <source>
        <dbReference type="ARBA" id="ARBA00032743"/>
    </source>
</evidence>
<comment type="subcellular location">
    <subcellularLocation>
        <location evidence="2">Cell membrane</location>
        <topology evidence="2">Multi-pass membrane protein</topology>
    </subcellularLocation>
</comment>
<keyword evidence="9" id="KW-0444">Lipid biosynthesis</keyword>
<keyword evidence="10 25" id="KW-0808">Transferase</keyword>
<evidence type="ECO:0000256" key="7">
    <source>
        <dbReference type="ARBA" id="ARBA00019373"/>
    </source>
</evidence>
<evidence type="ECO:0000256" key="23">
    <source>
        <dbReference type="ARBA" id="ARBA00033406"/>
    </source>
</evidence>
<evidence type="ECO:0000256" key="24">
    <source>
        <dbReference type="SAM" id="Phobius"/>
    </source>
</evidence>
<evidence type="ECO:0000256" key="18">
    <source>
        <dbReference type="ARBA" id="ARBA00029893"/>
    </source>
</evidence>
<keyword evidence="14" id="KW-0443">Lipid metabolism</keyword>
<comment type="similarity">
    <text evidence="5">Belongs to the CDS family.</text>
</comment>
<evidence type="ECO:0000256" key="9">
    <source>
        <dbReference type="ARBA" id="ARBA00022516"/>
    </source>
</evidence>
<evidence type="ECO:0000256" key="20">
    <source>
        <dbReference type="ARBA" id="ARBA00032253"/>
    </source>
</evidence>
<organism evidence="25 27">
    <name type="scientific">Candidatus Arcanibacter lacustris</name>
    <dbReference type="NCBI Taxonomy" id="1607817"/>
    <lineage>
        <taxon>Bacteria</taxon>
        <taxon>Pseudomonadati</taxon>
        <taxon>Pseudomonadota</taxon>
        <taxon>Alphaproteobacteria</taxon>
        <taxon>Rickettsiales</taxon>
        <taxon>Candidatus Arcanibacter</taxon>
    </lineage>
</organism>
<evidence type="ECO:0000256" key="2">
    <source>
        <dbReference type="ARBA" id="ARBA00004651"/>
    </source>
</evidence>
<keyword evidence="11 24" id="KW-0812">Transmembrane</keyword>
<evidence type="ECO:0000256" key="6">
    <source>
        <dbReference type="ARBA" id="ARBA00012487"/>
    </source>
</evidence>
<evidence type="ECO:0000256" key="13">
    <source>
        <dbReference type="ARBA" id="ARBA00022989"/>
    </source>
</evidence>
<comment type="pathway">
    <text evidence="3">Phospholipid metabolism; CDP-diacylglycerol biosynthesis; CDP-diacylglycerol from sn-glycerol 3-phosphate: step 3/3.</text>
</comment>
<reference evidence="25 27" key="1">
    <citation type="submission" date="2015-02" db="EMBL/GenBank/DDBJ databases">
        <title>Single cell genomics of a rare environmental alphaproteobacterium provides unique insights into Rickettsiaceae evolution.</title>
        <authorList>
            <person name="Martijn J."/>
            <person name="Schulz F."/>
            <person name="Zaremba-Niedzwiedzka K."/>
            <person name="Viklund J."/>
            <person name="Stepanauskas R."/>
            <person name="Andersson S.G.E."/>
            <person name="Horn M."/>
            <person name="Guy L."/>
            <person name="Ettema T.J.G."/>
        </authorList>
    </citation>
    <scope>NUCLEOTIDE SEQUENCE [LARGE SCALE GENOMIC DNA]</scope>
    <source>
        <strain evidence="25 27">SCGC AAA041-L04</strain>
    </source>
</reference>
<dbReference type="EMBL" id="JYHA01000138">
    <property type="protein sequence ID" value="KKB96081.1"/>
    <property type="molecule type" value="Genomic_DNA"/>
</dbReference>
<dbReference type="PATRIC" id="fig|1607817.3.peg.839"/>
<evidence type="ECO:0000256" key="3">
    <source>
        <dbReference type="ARBA" id="ARBA00005119"/>
    </source>
</evidence>
<keyword evidence="27" id="KW-1185">Reference proteome</keyword>
<keyword evidence="15 24" id="KW-0472">Membrane</keyword>
<evidence type="ECO:0000313" key="26">
    <source>
        <dbReference type="EMBL" id="KKB96081.1"/>
    </source>
</evidence>
<comment type="pathway">
    <text evidence="4">Lipid metabolism.</text>
</comment>
<dbReference type="EC" id="2.7.7.41" evidence="6"/>
<dbReference type="GO" id="GO:0004605">
    <property type="term" value="F:phosphatidate cytidylyltransferase activity"/>
    <property type="evidence" value="ECO:0007669"/>
    <property type="project" value="UniProtKB-EC"/>
</dbReference>
<proteinExistence type="inferred from homology"/>
<evidence type="ECO:0000313" key="25">
    <source>
        <dbReference type="EMBL" id="KKB96075.1"/>
    </source>
</evidence>
<feature type="transmembrane region" description="Helical" evidence="24">
    <location>
        <begin position="20"/>
        <end position="50"/>
    </location>
</feature>
<protein>
    <recommendedName>
        <fullName evidence="7">Phosphatidate cytidylyltransferase</fullName>
        <ecNumber evidence="6">2.7.7.41</ecNumber>
    </recommendedName>
    <alternativeName>
        <fullName evidence="20">CDP-DAG synthase</fullName>
    </alternativeName>
    <alternativeName>
        <fullName evidence="22">CDP-DG synthase</fullName>
    </alternativeName>
    <alternativeName>
        <fullName evidence="18">CDP-diacylglycerol synthase</fullName>
    </alternativeName>
    <alternativeName>
        <fullName evidence="21">CDP-diglyceride pyrophosphorylase</fullName>
    </alternativeName>
    <alternativeName>
        <fullName evidence="23">CDP-diglyceride synthase</fullName>
    </alternativeName>
    <alternativeName>
        <fullName evidence="19">CTP:phosphatidate cytidylyltransferase</fullName>
    </alternativeName>
</protein>
<feature type="transmembrane region" description="Helical" evidence="24">
    <location>
        <begin position="136"/>
        <end position="154"/>
    </location>
</feature>
<dbReference type="GO" id="GO:0005886">
    <property type="term" value="C:plasma membrane"/>
    <property type="evidence" value="ECO:0007669"/>
    <property type="project" value="UniProtKB-SubCell"/>
</dbReference>
<dbReference type="Pfam" id="PF01148">
    <property type="entry name" value="CTP_transf_1"/>
    <property type="match status" value="1"/>
</dbReference>
<keyword evidence="12 25" id="KW-0548">Nucleotidyltransferase</keyword>
<evidence type="ECO:0000313" key="27">
    <source>
        <dbReference type="Proteomes" id="UP000033358"/>
    </source>
</evidence>
<evidence type="ECO:0000256" key="16">
    <source>
        <dbReference type="ARBA" id="ARBA00023209"/>
    </source>
</evidence>
<evidence type="ECO:0000256" key="1">
    <source>
        <dbReference type="ARBA" id="ARBA00001698"/>
    </source>
</evidence>
<comment type="caution">
    <text evidence="25">The sequence shown here is derived from an EMBL/GenBank/DDBJ whole genome shotgun (WGS) entry which is preliminary data.</text>
</comment>
<dbReference type="AlphaFoldDB" id="A0A0F5MMQ1"/>
<gene>
    <name evidence="25" type="primary">cdsA_2</name>
    <name evidence="26" type="synonym">cdsA_1</name>
    <name evidence="26" type="ORF">SZ25_00840</name>
    <name evidence="25" type="ORF">SZ25_00846</name>
</gene>
<comment type="catalytic activity">
    <reaction evidence="1">
        <text>a 1,2-diacyl-sn-glycero-3-phosphate + CTP + H(+) = a CDP-1,2-diacyl-sn-glycerol + diphosphate</text>
        <dbReference type="Rhea" id="RHEA:16229"/>
        <dbReference type="ChEBI" id="CHEBI:15378"/>
        <dbReference type="ChEBI" id="CHEBI:33019"/>
        <dbReference type="ChEBI" id="CHEBI:37563"/>
        <dbReference type="ChEBI" id="CHEBI:58332"/>
        <dbReference type="ChEBI" id="CHEBI:58608"/>
        <dbReference type="EC" id="2.7.7.41"/>
    </reaction>
</comment>
<dbReference type="PANTHER" id="PTHR46382">
    <property type="entry name" value="PHOSPHATIDATE CYTIDYLYLTRANSFERASE"/>
    <property type="match status" value="1"/>
</dbReference>
<keyword evidence="17" id="KW-1208">Phospholipid metabolism</keyword>
<feature type="transmembrane region" description="Helical" evidence="24">
    <location>
        <begin position="70"/>
        <end position="90"/>
    </location>
</feature>
<evidence type="ECO:0000256" key="11">
    <source>
        <dbReference type="ARBA" id="ARBA00022692"/>
    </source>
</evidence>
<evidence type="ECO:0000256" key="5">
    <source>
        <dbReference type="ARBA" id="ARBA00010185"/>
    </source>
</evidence>
<evidence type="ECO:0000256" key="10">
    <source>
        <dbReference type="ARBA" id="ARBA00022679"/>
    </source>
</evidence>
<keyword evidence="8" id="KW-1003">Cell membrane</keyword>
<evidence type="ECO:0000256" key="19">
    <source>
        <dbReference type="ARBA" id="ARBA00031825"/>
    </source>
</evidence>
<evidence type="ECO:0000256" key="21">
    <source>
        <dbReference type="ARBA" id="ARBA00032396"/>
    </source>
</evidence>
<accession>A0A0F5MMQ1</accession>
<dbReference type="GO" id="GO:0016024">
    <property type="term" value="P:CDP-diacylglycerol biosynthetic process"/>
    <property type="evidence" value="ECO:0007669"/>
    <property type="project" value="TreeGrafter"/>
</dbReference>
<sequence length="231" mass="25697">MAKQNNQSSIFNKNFMVRSLTALIAAPIVIYDVYLGSFFFKGMILVMAVLMAFEWSEVTKNKDATDKQNMMWKIIGLFYILLPCLSLIWIREQHKGMSIIFWLLANVWATDIAAYLVGSTVGGWKIWPSISPNKTWSGFVAGVLASTGVGYATAKLTGSQRPDILILMSIVLSIYGQIGDMVESWIKRHFNVKDSGKMVPGHGGILDRVDSLVPVAPKVVAVLLFDKWGIF</sequence>
<evidence type="ECO:0000256" key="17">
    <source>
        <dbReference type="ARBA" id="ARBA00023264"/>
    </source>
</evidence>
<evidence type="ECO:0000256" key="14">
    <source>
        <dbReference type="ARBA" id="ARBA00023098"/>
    </source>
</evidence>
<evidence type="ECO:0000256" key="8">
    <source>
        <dbReference type="ARBA" id="ARBA00022475"/>
    </source>
</evidence>
<evidence type="ECO:0000256" key="4">
    <source>
        <dbReference type="ARBA" id="ARBA00005189"/>
    </source>
</evidence>
<keyword evidence="16" id="KW-0594">Phospholipid biosynthesis</keyword>
<name>A0A0F5MMQ1_9RICK</name>
<feature type="transmembrane region" description="Helical" evidence="24">
    <location>
        <begin position="97"/>
        <end position="116"/>
    </location>
</feature>
<evidence type="ECO:0000256" key="15">
    <source>
        <dbReference type="ARBA" id="ARBA00023136"/>
    </source>
</evidence>